<reference evidence="2" key="1">
    <citation type="submission" date="2019-09" db="EMBL/GenBank/DDBJ databases">
        <authorList>
            <person name="Li J."/>
        </authorList>
    </citation>
    <scope>NUCLEOTIDE SEQUENCE [LARGE SCALE GENOMIC DNA]</scope>
    <source>
        <strain evidence="2">JCM 14732</strain>
    </source>
</reference>
<dbReference type="AlphaFoldDB" id="A0A5M4FEW1"/>
<gene>
    <name evidence="2" type="ORF">ESP70_010385</name>
</gene>
<evidence type="ECO:0000313" key="2">
    <source>
        <dbReference type="EMBL" id="KAA1397749.1"/>
    </source>
</evidence>
<feature type="transmembrane region" description="Helical" evidence="1">
    <location>
        <begin position="249"/>
        <end position="268"/>
    </location>
</feature>
<organism evidence="2 3">
    <name type="scientific">Aeromicrobium ginsengisoli</name>
    <dbReference type="NCBI Taxonomy" id="363867"/>
    <lineage>
        <taxon>Bacteria</taxon>
        <taxon>Bacillati</taxon>
        <taxon>Actinomycetota</taxon>
        <taxon>Actinomycetes</taxon>
        <taxon>Propionibacteriales</taxon>
        <taxon>Nocardioidaceae</taxon>
        <taxon>Aeromicrobium</taxon>
    </lineage>
</organism>
<evidence type="ECO:0000313" key="3">
    <source>
        <dbReference type="Proteomes" id="UP000380867"/>
    </source>
</evidence>
<dbReference type="RefSeq" id="WP_149689194.1">
    <property type="nucleotide sequence ID" value="NZ_SDPQ02000002.1"/>
</dbReference>
<evidence type="ECO:0000256" key="1">
    <source>
        <dbReference type="SAM" id="Phobius"/>
    </source>
</evidence>
<protein>
    <submittedName>
        <fullName evidence="2">Type II secretion system protein</fullName>
    </submittedName>
</protein>
<keyword evidence="1" id="KW-0812">Transmembrane</keyword>
<keyword evidence="1" id="KW-0472">Membrane</keyword>
<feature type="transmembrane region" description="Helical" evidence="1">
    <location>
        <begin position="6"/>
        <end position="30"/>
    </location>
</feature>
<dbReference type="EMBL" id="SDPQ02000002">
    <property type="protein sequence ID" value="KAA1397749.1"/>
    <property type="molecule type" value="Genomic_DNA"/>
</dbReference>
<keyword evidence="1" id="KW-1133">Transmembrane helix</keyword>
<feature type="transmembrane region" description="Helical" evidence="1">
    <location>
        <begin position="215"/>
        <end position="237"/>
    </location>
</feature>
<sequence length="299" mass="31436">MTDDALLGLLLGVGMAGGIVLVVAAWNGWLSERSAHSTKRTELLSRWSREVRRRAAIAAAVAAVVGLVTRWPIAVIAAGVLTWLWPAMFGGAKASAAQLERLEGVATWTESLRDTIAGSIGLEQAITHSLDAAPAIVQAPLQRLVGRLRAHVPLPLALSGFAEEFDDASVDLVAAALILNSRLRGSGLVGTLTALADSAREELEMRRKIEEGRKVLRRAAAIIVGVTAAFAGGLVLFSRTYVEPYSTPGGQVMLAIVIGVFATGFIWIKKASGAKTPERFLAGADQLAAATATVGGERR</sequence>
<accession>A0A5M4FEW1</accession>
<name>A0A5M4FEW1_9ACTN</name>
<feature type="transmembrane region" description="Helical" evidence="1">
    <location>
        <begin position="74"/>
        <end position="92"/>
    </location>
</feature>
<dbReference type="Proteomes" id="UP000380867">
    <property type="component" value="Unassembled WGS sequence"/>
</dbReference>
<dbReference type="PANTHER" id="PTHR35007">
    <property type="entry name" value="INTEGRAL MEMBRANE PROTEIN-RELATED"/>
    <property type="match status" value="1"/>
</dbReference>
<comment type="caution">
    <text evidence="2">The sequence shown here is derived from an EMBL/GenBank/DDBJ whole genome shotgun (WGS) entry which is preliminary data.</text>
</comment>
<proteinExistence type="predicted"/>
<dbReference type="PANTHER" id="PTHR35007:SF3">
    <property type="entry name" value="POSSIBLE CONSERVED ALANINE RICH MEMBRANE PROTEIN"/>
    <property type="match status" value="1"/>
</dbReference>
<dbReference type="OrthoDB" id="5243396at2"/>
<keyword evidence="3" id="KW-1185">Reference proteome</keyword>